<proteinExistence type="predicted"/>
<dbReference type="AlphaFoldDB" id="A6UX60"/>
<dbReference type="KEGG" id="mae:Maeo_1506"/>
<dbReference type="InterPro" id="IPR021586">
    <property type="entry name" value="Tscrpt_reg_TrmB_C"/>
</dbReference>
<dbReference type="STRING" id="419665.Maeo_1506"/>
<dbReference type="Proteomes" id="UP000001106">
    <property type="component" value="Chromosome"/>
</dbReference>
<dbReference type="HOGENOM" id="CLU_1105215_0_0_2"/>
<dbReference type="EMBL" id="CP000743">
    <property type="protein sequence ID" value="ABR57082.1"/>
    <property type="molecule type" value="Genomic_DNA"/>
</dbReference>
<dbReference type="RefSeq" id="WP_011974214.1">
    <property type="nucleotide sequence ID" value="NC_009635.1"/>
</dbReference>
<evidence type="ECO:0000259" key="1">
    <source>
        <dbReference type="Pfam" id="PF11495"/>
    </source>
</evidence>
<sequence length="259" mass="28953">MKKMGALEILVILSVLITGGVLGYKLMTQNENTGYEFDGDQMYKCAWVSEKIINKNFPLYAEVKGKWTSSGKDFDGIVLITKARGGTLYGIYNNKLIKLGGEMAHVEDIACKKIILKPVGNTIIKYDINPIECKSFKGLNENIEHSKGQYINSNITILKTYIDGSIGIDCNTFKPSEQQKLKNNINLDLNSNALKIVFIDEGINLIGKIDINDLNSYGEYINSTNMVTSKLTVYLIVNETDVKLSKDIIEKYDPTITKL</sequence>
<gene>
    <name evidence="2" type="ordered locus">Maeo_1506</name>
</gene>
<dbReference type="GeneID" id="5327122"/>
<dbReference type="OrthoDB" id="65805at2157"/>
<name>A6UX60_META3</name>
<dbReference type="eggNOG" id="arCOG03414">
    <property type="taxonomic scope" value="Archaea"/>
</dbReference>
<reference evidence="2" key="1">
    <citation type="submission" date="2007-06" db="EMBL/GenBank/DDBJ databases">
        <title>Complete sequence of Methanococcus aeolicus Nankai-3.</title>
        <authorList>
            <consortium name="US DOE Joint Genome Institute"/>
            <person name="Copeland A."/>
            <person name="Lucas S."/>
            <person name="Lapidus A."/>
            <person name="Barry K."/>
            <person name="Glavina del Rio T."/>
            <person name="Dalin E."/>
            <person name="Tice H."/>
            <person name="Pitluck S."/>
            <person name="Chain P."/>
            <person name="Malfatti S."/>
            <person name="Shin M."/>
            <person name="Vergez L."/>
            <person name="Schmutz J."/>
            <person name="Larimer F."/>
            <person name="Land M."/>
            <person name="Hauser L."/>
            <person name="Kyrpides N."/>
            <person name="Lykidis A."/>
            <person name="Sieprawska-Lupa M."/>
            <person name="Whitman W.B."/>
            <person name="Richardson P."/>
        </authorList>
    </citation>
    <scope>NUCLEOTIDE SEQUENCE [LARGE SCALE GENOMIC DNA]</scope>
    <source>
        <strain evidence="2">Nankai-3</strain>
    </source>
</reference>
<dbReference type="Pfam" id="PF11495">
    <property type="entry name" value="Regulator_TrmB"/>
    <property type="match status" value="1"/>
</dbReference>
<protein>
    <recommendedName>
        <fullName evidence="1">Transcription regulator TrmB C-terminal domain-containing protein</fullName>
    </recommendedName>
</protein>
<organism evidence="2 3">
    <name type="scientific">Methanococcus aeolicus (strain ATCC BAA-1280 / DSM 17508 / OCM 812 / Nankai-3)</name>
    <dbReference type="NCBI Taxonomy" id="419665"/>
    <lineage>
        <taxon>Archaea</taxon>
        <taxon>Methanobacteriati</taxon>
        <taxon>Methanobacteriota</taxon>
        <taxon>Methanomada group</taxon>
        <taxon>Methanococci</taxon>
        <taxon>Methanococcales</taxon>
        <taxon>Methanococcaceae</taxon>
        <taxon>Methanococcus</taxon>
    </lineage>
</organism>
<evidence type="ECO:0000313" key="2">
    <source>
        <dbReference type="EMBL" id="ABR57082.1"/>
    </source>
</evidence>
<accession>A6UX60</accession>
<evidence type="ECO:0000313" key="3">
    <source>
        <dbReference type="Proteomes" id="UP000001106"/>
    </source>
</evidence>
<feature type="domain" description="Transcription regulator TrmB C-terminal" evidence="1">
    <location>
        <begin position="43"/>
        <end position="117"/>
    </location>
</feature>
<keyword evidence="3" id="KW-1185">Reference proteome</keyword>